<dbReference type="Gene3D" id="3.20.20.10">
    <property type="entry name" value="Alanine racemase"/>
    <property type="match status" value="1"/>
</dbReference>
<evidence type="ECO:0000313" key="1">
    <source>
        <dbReference type="EMBL" id="MCZ4589685.1"/>
    </source>
</evidence>
<evidence type="ECO:0000313" key="4">
    <source>
        <dbReference type="Proteomes" id="UP001231166"/>
    </source>
</evidence>
<dbReference type="Proteomes" id="UP001231166">
    <property type="component" value="Chromosome"/>
</dbReference>
<dbReference type="EMBL" id="CP130953">
    <property type="protein sequence ID" value="WLF46164.1"/>
    <property type="molecule type" value="Genomic_DNA"/>
</dbReference>
<dbReference type="Gene3D" id="2.40.37.10">
    <property type="entry name" value="Lyase, Ornithine Decarboxylase, Chain A, domain 1"/>
    <property type="match status" value="1"/>
</dbReference>
<dbReference type="InterPro" id="IPR029066">
    <property type="entry name" value="PLP-binding_barrel"/>
</dbReference>
<protein>
    <submittedName>
        <fullName evidence="2">Diaminopimelate decarboxylase</fullName>
    </submittedName>
</protein>
<accession>A0AAX3YDM5</accession>
<keyword evidence="3" id="KW-1185">Reference proteome</keyword>
<organism evidence="2 4">
    <name type="scientific">Rhodococcus opacus</name>
    <name type="common">Nocardia opaca</name>
    <dbReference type="NCBI Taxonomy" id="37919"/>
    <lineage>
        <taxon>Bacteria</taxon>
        <taxon>Bacillati</taxon>
        <taxon>Actinomycetota</taxon>
        <taxon>Actinomycetes</taxon>
        <taxon>Mycobacteriales</taxon>
        <taxon>Nocardiaceae</taxon>
        <taxon>Rhodococcus</taxon>
    </lineage>
</organism>
<dbReference type="EMBL" id="JAPWIS010000035">
    <property type="protein sequence ID" value="MCZ4589685.1"/>
    <property type="molecule type" value="Genomic_DNA"/>
</dbReference>
<reference evidence="1" key="1">
    <citation type="submission" date="2022-12" db="EMBL/GenBank/DDBJ databases">
        <authorList>
            <person name="Krivoruchko A.V."/>
            <person name="Elkin A."/>
        </authorList>
    </citation>
    <scope>NUCLEOTIDE SEQUENCE</scope>
    <source>
        <strain evidence="1">IEGM 249</strain>
    </source>
</reference>
<dbReference type="Proteomes" id="UP001066327">
    <property type="component" value="Unassembled WGS sequence"/>
</dbReference>
<name>A0AAX3YDM5_RHOOP</name>
<evidence type="ECO:0000313" key="3">
    <source>
        <dbReference type="Proteomes" id="UP001066327"/>
    </source>
</evidence>
<dbReference type="RefSeq" id="WP_054247880.1">
    <property type="nucleotide sequence ID" value="NZ_CP110469.1"/>
</dbReference>
<evidence type="ECO:0000313" key="2">
    <source>
        <dbReference type="EMBL" id="WLF46164.1"/>
    </source>
</evidence>
<proteinExistence type="predicted"/>
<gene>
    <name evidence="1" type="ORF">O4328_39640</name>
    <name evidence="2" type="ORF">Q5707_30425</name>
</gene>
<dbReference type="InterPro" id="IPR009006">
    <property type="entry name" value="Ala_racemase/Decarboxylase_C"/>
</dbReference>
<dbReference type="AlphaFoldDB" id="A0AAX3YDM5"/>
<reference evidence="2" key="2">
    <citation type="submission" date="2023-07" db="EMBL/GenBank/DDBJ databases">
        <title>Genomic analysis of Rhodococcus opacus VOC-14 with glycol ethers degradation activity.</title>
        <authorList>
            <person name="Narkevich D.A."/>
            <person name="Hlushen A.M."/>
            <person name="Akhremchuk A.E."/>
            <person name="Sikolenko M.A."/>
            <person name="Valentovich L.N."/>
        </authorList>
    </citation>
    <scope>NUCLEOTIDE SEQUENCE</scope>
    <source>
        <strain evidence="2">VOC-14</strain>
    </source>
</reference>
<dbReference type="GO" id="GO:0003824">
    <property type="term" value="F:catalytic activity"/>
    <property type="evidence" value="ECO:0007669"/>
    <property type="project" value="InterPro"/>
</dbReference>
<sequence>MTLLDILPSLRGTTTSRLDPTVWPVTTHYRHGRITVGGVDLDEVADRFGTPTYVLDEVGLRGAGATISRGFRHTEVLCGTSSLLTGGVALAVAGLRCDAAPNPDDISDRMLTAVAVMCDTYREHQVLMTELHVGIATGGTDSDGASGLGDALENAVDEACIRNRLPCPRIAVDFGDSITGRAAVTVTRVRGVDRTDSGRPVIVEGSAGSAIAVTAGEPVAAAIANRHPLGPTEIFPIVDSRGVMGDHFCSGVVLSQDIRAGDVVALVGRDGRDLLDSAQVVSVAHGRIHQIPAE</sequence>